<dbReference type="EMBL" id="BMZQ01000002">
    <property type="protein sequence ID" value="GHD14062.1"/>
    <property type="molecule type" value="Genomic_DNA"/>
</dbReference>
<dbReference type="AlphaFoldDB" id="A0A8J3GKP2"/>
<feature type="domain" description="Peptidase M16 C-terminal" evidence="3">
    <location>
        <begin position="206"/>
        <end position="380"/>
    </location>
</feature>
<dbReference type="Gene3D" id="3.30.830.10">
    <property type="entry name" value="Metalloenzyme, LuxS/M16 peptidase-like"/>
    <property type="match status" value="2"/>
</dbReference>
<gene>
    <name evidence="4" type="ORF">GCM10016234_19180</name>
</gene>
<dbReference type="InterPro" id="IPR011249">
    <property type="entry name" value="Metalloenz_LuxS/M16"/>
</dbReference>
<reference evidence="4" key="1">
    <citation type="journal article" date="2014" name="Int. J. Syst. Evol. Microbiol.">
        <title>Complete genome sequence of Corynebacterium casei LMG S-19264T (=DSM 44701T), isolated from a smear-ripened cheese.</title>
        <authorList>
            <consortium name="US DOE Joint Genome Institute (JGI-PGF)"/>
            <person name="Walter F."/>
            <person name="Albersmeier A."/>
            <person name="Kalinowski J."/>
            <person name="Ruckert C."/>
        </authorList>
    </citation>
    <scope>NUCLEOTIDE SEQUENCE</scope>
    <source>
        <strain evidence="4">KCTC 42249</strain>
    </source>
</reference>
<feature type="compositionally biased region" description="Low complexity" evidence="1">
    <location>
        <begin position="455"/>
        <end position="479"/>
    </location>
</feature>
<feature type="domain" description="Peptidase M16 N-terminal" evidence="2">
    <location>
        <begin position="66"/>
        <end position="194"/>
    </location>
</feature>
<dbReference type="PANTHER" id="PTHR11851">
    <property type="entry name" value="METALLOPROTEASE"/>
    <property type="match status" value="1"/>
</dbReference>
<accession>A0A8J3GKP2</accession>
<evidence type="ECO:0000313" key="5">
    <source>
        <dbReference type="Proteomes" id="UP000630142"/>
    </source>
</evidence>
<dbReference type="InterPro" id="IPR011765">
    <property type="entry name" value="Pept_M16_N"/>
</dbReference>
<sequence>MNRFCEMMLLPTMARLKLAFVTTILALAWLTMQPLMAHAAVKIQEVKSQSGVTAWLVEDYSVPIISMRFAFKGGSVQDPAGKEGLATLMSGLFDEGAGDLDREAYQDRLDDSGAEISFASSTDEIQGSFRAIQEDLDEGMKLLALSVQKPRFDAEPVERIRSQLLAGIAARSRDPQEQAKIAWSRAVYGSHPYARQEDGGTQSLTSLTRDDLLAMHKAQFARDNLVVSVVGAIDPEKLKAYLDEVFGALPEHAELREIPQADMKLGQDIKIDYDLPQTSIQLAYPGVSRKDPGFFAAYLMNEVLGGGTFLSRLFEEVREKRGLAYGVGSSLSTRRYSSALAIGTATRADRSGETLDLIRQEVKRMADGGPTQEELDKAKRYTIGAYAINNLDSSGSIAATLTQIQLEDLGIDYIERREGLIEAVTLDDVKAQAKRLLEAQPAIMIVGPAAKKDGAPPAATSGPAPAPAPAGESPEVPAADEGKTQTGG</sequence>
<reference evidence="4" key="2">
    <citation type="submission" date="2020-09" db="EMBL/GenBank/DDBJ databases">
        <authorList>
            <person name="Sun Q."/>
            <person name="Kim S."/>
        </authorList>
    </citation>
    <scope>NUCLEOTIDE SEQUENCE</scope>
    <source>
        <strain evidence="4">KCTC 42249</strain>
    </source>
</reference>
<feature type="region of interest" description="Disordered" evidence="1">
    <location>
        <begin position="450"/>
        <end position="488"/>
    </location>
</feature>
<dbReference type="Pfam" id="PF05193">
    <property type="entry name" value="Peptidase_M16_C"/>
    <property type="match status" value="1"/>
</dbReference>
<comment type="caution">
    <text evidence="4">The sequence shown here is derived from an EMBL/GenBank/DDBJ whole genome shotgun (WGS) entry which is preliminary data.</text>
</comment>
<protein>
    <submittedName>
        <fullName evidence="4">Peptidase M16</fullName>
    </submittedName>
</protein>
<dbReference type="InterPro" id="IPR007863">
    <property type="entry name" value="Peptidase_M16_C"/>
</dbReference>
<dbReference type="Pfam" id="PF00675">
    <property type="entry name" value="Peptidase_M16"/>
    <property type="match status" value="1"/>
</dbReference>
<name>A0A8J3GKP2_9HYPH</name>
<evidence type="ECO:0000259" key="3">
    <source>
        <dbReference type="Pfam" id="PF05193"/>
    </source>
</evidence>
<dbReference type="InterPro" id="IPR050361">
    <property type="entry name" value="MPP/UQCRC_Complex"/>
</dbReference>
<dbReference type="PANTHER" id="PTHR11851:SF224">
    <property type="entry name" value="PROCESSING PROTEASE"/>
    <property type="match status" value="1"/>
</dbReference>
<evidence type="ECO:0000313" key="4">
    <source>
        <dbReference type="EMBL" id="GHD14062.1"/>
    </source>
</evidence>
<dbReference type="RefSeq" id="WP_244641434.1">
    <property type="nucleotide sequence ID" value="NZ_BMZQ01000002.1"/>
</dbReference>
<evidence type="ECO:0000256" key="1">
    <source>
        <dbReference type="SAM" id="MobiDB-lite"/>
    </source>
</evidence>
<dbReference type="Proteomes" id="UP000630142">
    <property type="component" value="Unassembled WGS sequence"/>
</dbReference>
<evidence type="ECO:0000259" key="2">
    <source>
        <dbReference type="Pfam" id="PF00675"/>
    </source>
</evidence>
<dbReference type="GO" id="GO:0046872">
    <property type="term" value="F:metal ion binding"/>
    <property type="evidence" value="ECO:0007669"/>
    <property type="project" value="InterPro"/>
</dbReference>
<keyword evidence="5" id="KW-1185">Reference proteome</keyword>
<proteinExistence type="predicted"/>
<organism evidence="4 5">
    <name type="scientific">Tianweitania populi</name>
    <dbReference type="NCBI Taxonomy" id="1607949"/>
    <lineage>
        <taxon>Bacteria</taxon>
        <taxon>Pseudomonadati</taxon>
        <taxon>Pseudomonadota</taxon>
        <taxon>Alphaproteobacteria</taxon>
        <taxon>Hyphomicrobiales</taxon>
        <taxon>Phyllobacteriaceae</taxon>
        <taxon>Tianweitania</taxon>
    </lineage>
</organism>
<dbReference type="SUPFAM" id="SSF63411">
    <property type="entry name" value="LuxS/MPP-like metallohydrolase"/>
    <property type="match status" value="2"/>
</dbReference>